<sequence length="507" mass="55337">MRNNRRVHFILYFVALIFISTNLLTLKVNAATQIKRLAGQGRYETAEFVSSYGWTNSEYAVLVTGSDYPDALSATPLAKKYEAPILLTERDKLNSNALNELKRLGVQKVFIVGGTGVISAEVENEINNLNIEVERISGKGRYETSVEVAKKIGVENGVFVAYGLNYADALSIGPIAAKLQMPILLTPTNNLDSSLENLLESSFIAKTYIVGGPSLISDNVLNKFPNTERLYGSNRYETNKILLEKFKNQLDFSKLFMATGANFPDALSGGALAAKSGNPMVLISNNPDNATLSIRKYSTQANLIVLGGESIVSTAAIQKFRSGIKLFNLNAGHTLTGADTGASGVNGLKEEVLTRKLVKELDSEFKAKGQQTNLVIVDHANTLDESLNKQVIMCNSVNADMNIVIHFNSHLGIGYGTEIFTFQGKYVPEADRVLKNMSKLGFRNRGIKNAELALINGTDAETIYIEVCFIDSKKDVDIMNEHGLNTIAKAIVCGVLDIEFNEGNLVK</sequence>
<dbReference type="InterPro" id="IPR002508">
    <property type="entry name" value="MurNAc-LAA_cat"/>
</dbReference>
<protein>
    <submittedName>
        <fullName evidence="2">Cell wall-binding repeat-containing protein</fullName>
    </submittedName>
</protein>
<name>A0ABR8YMH0_9CLOT</name>
<dbReference type="PANTHER" id="PTHR30032:SF8">
    <property type="entry name" value="GERMINATION-SPECIFIC N-ACETYLMURAMOYL-L-ALANINE AMIDASE"/>
    <property type="match status" value="1"/>
</dbReference>
<dbReference type="RefSeq" id="WP_191738236.1">
    <property type="nucleotide sequence ID" value="NZ_JACSQB010000002.1"/>
</dbReference>
<dbReference type="PANTHER" id="PTHR30032">
    <property type="entry name" value="N-ACETYLMURAMOYL-L-ALANINE AMIDASE-RELATED"/>
    <property type="match status" value="1"/>
</dbReference>
<dbReference type="Gene3D" id="3.40.50.12090">
    <property type="match status" value="2"/>
</dbReference>
<evidence type="ECO:0000313" key="2">
    <source>
        <dbReference type="EMBL" id="MBD8045448.1"/>
    </source>
</evidence>
<dbReference type="SUPFAM" id="SSF53187">
    <property type="entry name" value="Zn-dependent exopeptidases"/>
    <property type="match status" value="1"/>
</dbReference>
<keyword evidence="3" id="KW-1185">Reference proteome</keyword>
<dbReference type="SMART" id="SM00646">
    <property type="entry name" value="Ami_3"/>
    <property type="match status" value="1"/>
</dbReference>
<organism evidence="2 3">
    <name type="scientific">Clostridium faecium</name>
    <dbReference type="NCBI Taxonomy" id="2762223"/>
    <lineage>
        <taxon>Bacteria</taxon>
        <taxon>Bacillati</taxon>
        <taxon>Bacillota</taxon>
        <taxon>Clostridia</taxon>
        <taxon>Eubacteriales</taxon>
        <taxon>Clostridiaceae</taxon>
        <taxon>Clostridium</taxon>
    </lineage>
</organism>
<dbReference type="Pfam" id="PF01520">
    <property type="entry name" value="Amidase_3"/>
    <property type="match status" value="1"/>
</dbReference>
<evidence type="ECO:0000313" key="3">
    <source>
        <dbReference type="Proteomes" id="UP000627166"/>
    </source>
</evidence>
<accession>A0ABR8YMH0</accession>
<feature type="domain" description="MurNAc-LAA" evidence="1">
    <location>
        <begin position="391"/>
        <end position="496"/>
    </location>
</feature>
<dbReference type="CDD" id="cd02696">
    <property type="entry name" value="MurNAc-LAA"/>
    <property type="match status" value="1"/>
</dbReference>
<dbReference type="InterPro" id="IPR007253">
    <property type="entry name" value="Cell_wall-bd_2"/>
</dbReference>
<dbReference type="Gene3D" id="3.40.630.40">
    <property type="entry name" value="Zn-dependent exopeptidases"/>
    <property type="match status" value="1"/>
</dbReference>
<comment type="caution">
    <text evidence="2">The sequence shown here is derived from an EMBL/GenBank/DDBJ whole genome shotgun (WGS) entry which is preliminary data.</text>
</comment>
<dbReference type="Pfam" id="PF04122">
    <property type="entry name" value="CW_binding_2"/>
    <property type="match status" value="3"/>
</dbReference>
<proteinExistence type="predicted"/>
<evidence type="ECO:0000259" key="1">
    <source>
        <dbReference type="SMART" id="SM00646"/>
    </source>
</evidence>
<dbReference type="Proteomes" id="UP000627166">
    <property type="component" value="Unassembled WGS sequence"/>
</dbReference>
<dbReference type="InterPro" id="IPR051922">
    <property type="entry name" value="Bact_Sporulation_Assoc"/>
</dbReference>
<reference evidence="2 3" key="1">
    <citation type="submission" date="2020-08" db="EMBL/GenBank/DDBJ databases">
        <title>A Genomic Blueprint of the Chicken Gut Microbiome.</title>
        <authorList>
            <person name="Gilroy R."/>
            <person name="Ravi A."/>
            <person name="Getino M."/>
            <person name="Pursley I."/>
            <person name="Horton D.L."/>
            <person name="Alikhan N.-F."/>
            <person name="Baker D."/>
            <person name="Gharbi K."/>
            <person name="Hall N."/>
            <person name="Watson M."/>
            <person name="Adriaenssens E.M."/>
            <person name="Foster-Nyarko E."/>
            <person name="Jarju S."/>
            <person name="Secka A."/>
            <person name="Antonio M."/>
            <person name="Oren A."/>
            <person name="Chaudhuri R."/>
            <person name="La Ragione R.M."/>
            <person name="Hildebrand F."/>
            <person name="Pallen M.J."/>
        </authorList>
    </citation>
    <scope>NUCLEOTIDE SEQUENCE [LARGE SCALE GENOMIC DNA]</scope>
    <source>
        <strain evidence="2 3">N37</strain>
    </source>
</reference>
<dbReference type="EMBL" id="JACSQB010000002">
    <property type="protein sequence ID" value="MBD8045448.1"/>
    <property type="molecule type" value="Genomic_DNA"/>
</dbReference>
<gene>
    <name evidence="2" type="ORF">H9637_00045</name>
</gene>